<organism evidence="1 2">
    <name type="scientific">Manihot esculenta</name>
    <name type="common">Cassava</name>
    <name type="synonym">Jatropha manihot</name>
    <dbReference type="NCBI Taxonomy" id="3983"/>
    <lineage>
        <taxon>Eukaryota</taxon>
        <taxon>Viridiplantae</taxon>
        <taxon>Streptophyta</taxon>
        <taxon>Embryophyta</taxon>
        <taxon>Tracheophyta</taxon>
        <taxon>Spermatophyta</taxon>
        <taxon>Magnoliopsida</taxon>
        <taxon>eudicotyledons</taxon>
        <taxon>Gunneridae</taxon>
        <taxon>Pentapetalae</taxon>
        <taxon>rosids</taxon>
        <taxon>fabids</taxon>
        <taxon>Malpighiales</taxon>
        <taxon>Euphorbiaceae</taxon>
        <taxon>Crotonoideae</taxon>
        <taxon>Manihoteae</taxon>
        <taxon>Manihot</taxon>
    </lineage>
</organism>
<comment type="caution">
    <text evidence="1">The sequence shown here is derived from an EMBL/GenBank/DDBJ whole genome shotgun (WGS) entry which is preliminary data.</text>
</comment>
<accession>A0ACB7HAL4</accession>
<evidence type="ECO:0000313" key="2">
    <source>
        <dbReference type="Proteomes" id="UP000091857"/>
    </source>
</evidence>
<proteinExistence type="predicted"/>
<name>A0ACB7HAL4_MANES</name>
<dbReference type="EMBL" id="CM004394">
    <property type="protein sequence ID" value="KAG8649290.1"/>
    <property type="molecule type" value="Genomic_DNA"/>
</dbReference>
<evidence type="ECO:0000313" key="1">
    <source>
        <dbReference type="EMBL" id="KAG8649290.1"/>
    </source>
</evidence>
<dbReference type="Proteomes" id="UP000091857">
    <property type="component" value="Chromosome 8"/>
</dbReference>
<protein>
    <submittedName>
        <fullName evidence="1">Uncharacterized protein</fullName>
    </submittedName>
</protein>
<gene>
    <name evidence="1" type="ORF">MANES_08G117090v8</name>
</gene>
<reference evidence="2" key="1">
    <citation type="journal article" date="2016" name="Nat. Biotechnol.">
        <title>Sequencing wild and cultivated cassava and related species reveals extensive interspecific hybridization and genetic diversity.</title>
        <authorList>
            <person name="Bredeson J.V."/>
            <person name="Lyons J.B."/>
            <person name="Prochnik S.E."/>
            <person name="Wu G.A."/>
            <person name="Ha C.M."/>
            <person name="Edsinger-Gonzales E."/>
            <person name="Grimwood J."/>
            <person name="Schmutz J."/>
            <person name="Rabbi I.Y."/>
            <person name="Egesi C."/>
            <person name="Nauluvula P."/>
            <person name="Lebot V."/>
            <person name="Ndunguru J."/>
            <person name="Mkamilo G."/>
            <person name="Bart R.S."/>
            <person name="Setter T.L."/>
            <person name="Gleadow R.M."/>
            <person name="Kulakow P."/>
            <person name="Ferguson M.E."/>
            <person name="Rounsley S."/>
            <person name="Rokhsar D.S."/>
        </authorList>
    </citation>
    <scope>NUCLEOTIDE SEQUENCE [LARGE SCALE GENOMIC DNA]</scope>
    <source>
        <strain evidence="2">cv. AM560-2</strain>
    </source>
</reference>
<sequence length="140" mass="15483">MHRKHSRKGWAGHFRRHFRRPKAPDRDESQAGSAAPSAAEPSLQRRKSGTFGGRTLPSAAESLLSSQNSTFGGKVRRPNYASLGRFGGRNHLRRPNLSSSRTQPLCISSLPNLPNTPKQASDFSNTCIHPQPCTRELRQA</sequence>
<keyword evidence="2" id="KW-1185">Reference proteome</keyword>